<feature type="compositionally biased region" description="Low complexity" evidence="1">
    <location>
        <begin position="1"/>
        <end position="14"/>
    </location>
</feature>
<feature type="region of interest" description="Disordered" evidence="1">
    <location>
        <begin position="1"/>
        <end position="20"/>
    </location>
</feature>
<reference evidence="2" key="1">
    <citation type="submission" date="2021-03" db="UniProtKB">
        <authorList>
            <consortium name="EnsemblPlants"/>
        </authorList>
    </citation>
    <scope>IDENTIFICATION</scope>
</reference>
<proteinExistence type="predicted"/>
<dbReference type="Gramene" id="evm.model.10.1563">
    <property type="protein sequence ID" value="cds.evm.model.10.1563"/>
    <property type="gene ID" value="evm.TU.10.1563"/>
</dbReference>
<accession>A0A803QK56</accession>
<evidence type="ECO:0000313" key="2">
    <source>
        <dbReference type="EnsemblPlants" id="cds.evm.model.10.1563"/>
    </source>
</evidence>
<name>A0A803QK56_CANSA</name>
<evidence type="ECO:0000313" key="3">
    <source>
        <dbReference type="Proteomes" id="UP000596661"/>
    </source>
</evidence>
<sequence length="97" mass="10129">MAITRRTPTITSTSLGLPQDPMAVNLDVCVPANTGVSTNPTDVANPTNPDSPTNPTNLTNTTGLVNPANLADPNDRPLSPRVDLSLAPHTEGFINVE</sequence>
<protein>
    <submittedName>
        <fullName evidence="2">Uncharacterized protein</fullName>
    </submittedName>
</protein>
<feature type="compositionally biased region" description="Polar residues" evidence="1">
    <location>
        <begin position="34"/>
        <end position="44"/>
    </location>
</feature>
<dbReference type="EnsemblPlants" id="evm.model.10.1563">
    <property type="protein sequence ID" value="cds.evm.model.10.1563"/>
    <property type="gene ID" value="evm.TU.10.1563"/>
</dbReference>
<evidence type="ECO:0000256" key="1">
    <source>
        <dbReference type="SAM" id="MobiDB-lite"/>
    </source>
</evidence>
<feature type="compositionally biased region" description="Low complexity" evidence="1">
    <location>
        <begin position="45"/>
        <end position="67"/>
    </location>
</feature>
<dbReference type="Proteomes" id="UP000596661">
    <property type="component" value="Unassembled WGS sequence"/>
</dbReference>
<feature type="region of interest" description="Disordered" evidence="1">
    <location>
        <begin position="32"/>
        <end position="81"/>
    </location>
</feature>
<dbReference type="EMBL" id="UZAU01000821">
    <property type="status" value="NOT_ANNOTATED_CDS"/>
    <property type="molecule type" value="Genomic_DNA"/>
</dbReference>
<dbReference type="AlphaFoldDB" id="A0A803QK56"/>
<organism evidence="2 3">
    <name type="scientific">Cannabis sativa</name>
    <name type="common">Hemp</name>
    <name type="synonym">Marijuana</name>
    <dbReference type="NCBI Taxonomy" id="3483"/>
    <lineage>
        <taxon>Eukaryota</taxon>
        <taxon>Viridiplantae</taxon>
        <taxon>Streptophyta</taxon>
        <taxon>Embryophyta</taxon>
        <taxon>Tracheophyta</taxon>
        <taxon>Spermatophyta</taxon>
        <taxon>Magnoliopsida</taxon>
        <taxon>eudicotyledons</taxon>
        <taxon>Gunneridae</taxon>
        <taxon>Pentapetalae</taxon>
        <taxon>rosids</taxon>
        <taxon>fabids</taxon>
        <taxon>Rosales</taxon>
        <taxon>Cannabaceae</taxon>
        <taxon>Cannabis</taxon>
    </lineage>
</organism>
<keyword evidence="3" id="KW-1185">Reference proteome</keyword>